<accession>A0A0S7BGJ4</accession>
<protein>
    <submittedName>
        <fullName evidence="1">Uncharacterized protein</fullName>
    </submittedName>
</protein>
<proteinExistence type="predicted"/>
<dbReference type="AlphaFoldDB" id="A0A0S7BGJ4"/>
<dbReference type="RefSeq" id="WP_152031714.1">
    <property type="nucleotide sequence ID" value="NZ_DF967972.1"/>
</dbReference>
<dbReference type="Proteomes" id="UP000055060">
    <property type="component" value="Unassembled WGS sequence"/>
</dbReference>
<gene>
    <name evidence="1" type="ORF">LARV_01041</name>
</gene>
<organism evidence="1">
    <name type="scientific">Longilinea arvoryzae</name>
    <dbReference type="NCBI Taxonomy" id="360412"/>
    <lineage>
        <taxon>Bacteria</taxon>
        <taxon>Bacillati</taxon>
        <taxon>Chloroflexota</taxon>
        <taxon>Anaerolineae</taxon>
        <taxon>Anaerolineales</taxon>
        <taxon>Anaerolineaceae</taxon>
        <taxon>Longilinea</taxon>
    </lineage>
</organism>
<evidence type="ECO:0000313" key="2">
    <source>
        <dbReference type="Proteomes" id="UP000055060"/>
    </source>
</evidence>
<dbReference type="OrthoDB" id="9932604at2"/>
<keyword evidence="2" id="KW-1185">Reference proteome</keyword>
<evidence type="ECO:0000313" key="1">
    <source>
        <dbReference type="EMBL" id="GAP13288.1"/>
    </source>
</evidence>
<sequence length="88" mass="10142">MAHRTTPEERELIKVIAHMPFDEAKRQAWSGQIEATGLNEELAEEIHTAFSTHHEGEADPAARARLLPEVARLINRWRLTQQSSKFRK</sequence>
<name>A0A0S7BGJ4_9CHLR</name>
<reference evidence="1" key="1">
    <citation type="submission" date="2015-07" db="EMBL/GenBank/DDBJ databases">
        <title>Draft Genome Sequences of Anaerolinea thermolimosa IMO-1, Bellilinea caldifistulae GOMI-1, Leptolinea tardivitalis YMTK-2, Levilinea saccharolytica KIBI-1,Longilinea arvoryzae KOME-1, Previously Described as Members of the Anaerolineaceae (Chloroflexi).</title>
        <authorList>
            <person name="Sekiguchi Y."/>
            <person name="Ohashi A."/>
            <person name="Matsuura N."/>
            <person name="Tourlousse M.D."/>
        </authorList>
    </citation>
    <scope>NUCLEOTIDE SEQUENCE [LARGE SCALE GENOMIC DNA]</scope>
    <source>
        <strain evidence="1">KOME-1</strain>
    </source>
</reference>
<dbReference type="EMBL" id="DF967972">
    <property type="protein sequence ID" value="GAP13288.1"/>
    <property type="molecule type" value="Genomic_DNA"/>
</dbReference>